<dbReference type="Proteomes" id="UP001371218">
    <property type="component" value="Unassembled WGS sequence"/>
</dbReference>
<proteinExistence type="predicted"/>
<evidence type="ECO:0000256" key="1">
    <source>
        <dbReference type="SAM" id="MobiDB-lite"/>
    </source>
</evidence>
<feature type="region of interest" description="Disordered" evidence="1">
    <location>
        <begin position="372"/>
        <end position="424"/>
    </location>
</feature>
<feature type="region of interest" description="Disordered" evidence="1">
    <location>
        <begin position="1"/>
        <end position="22"/>
    </location>
</feature>
<sequence>MKTPASRQGAERAASWSNHVPASASPPVALAAAATGSRVQAQQARIAQLHAIAPVPASTPVVQRDVDKSSGTLLPSGVMRVVLKKGRALGMNAGSKAAPTVNATVTYTPHANAADADPIRLVQIVRTENPETHAIGSWAHGNEARRDKTQTQGEQGSEPGWFVDHTADSLSPRQKPTDSVVPDAYIDASFEHDHHGPLGTPKKSYKALGGSENVEGKKAGATITPASLGDSPSSEAAYDFRAEVVAKGLEVGGEQIYGRALWSFRTGPNGKGGQKITAHDASFALAPTANFQPAVDKYDEVYRNPTAETSPENVERHLAVIESLTPSGAERAQSKEALGEIVARVHRNAATTQDGIRAQMLEFAVNSRIQQAEAPPVVPRTADQAHPRPQVSTTSVDDQGIEWQEFTGPTDTGSQDDWADFDGQ</sequence>
<name>A0ABU9C1C9_9BURK</name>
<evidence type="ECO:0000313" key="2">
    <source>
        <dbReference type="EMBL" id="MEK8034498.1"/>
    </source>
</evidence>
<comment type="caution">
    <text evidence="2">The sequence shown here is derived from an EMBL/GenBank/DDBJ whole genome shotgun (WGS) entry which is preliminary data.</text>
</comment>
<accession>A0ABU9C1C9</accession>
<gene>
    <name evidence="2" type="ORF">AACH06_27020</name>
</gene>
<keyword evidence="3" id="KW-1185">Reference proteome</keyword>
<dbReference type="EMBL" id="JBBUTG010000029">
    <property type="protein sequence ID" value="MEK8034498.1"/>
    <property type="molecule type" value="Genomic_DNA"/>
</dbReference>
<feature type="region of interest" description="Disordered" evidence="1">
    <location>
        <begin position="132"/>
        <end position="179"/>
    </location>
</feature>
<reference evidence="2 3" key="1">
    <citation type="submission" date="2024-04" db="EMBL/GenBank/DDBJ databases">
        <title>Novel species of the genus Ideonella isolated from streams.</title>
        <authorList>
            <person name="Lu H."/>
        </authorList>
    </citation>
    <scope>NUCLEOTIDE SEQUENCE [LARGE SCALE GENOMIC DNA]</scope>
    <source>
        <strain evidence="2 3">DXS29W</strain>
    </source>
</reference>
<protein>
    <submittedName>
        <fullName evidence="2">Uncharacterized protein</fullName>
    </submittedName>
</protein>
<evidence type="ECO:0000313" key="3">
    <source>
        <dbReference type="Proteomes" id="UP001371218"/>
    </source>
</evidence>
<organism evidence="2 3">
    <name type="scientific">Ideonella lacteola</name>
    <dbReference type="NCBI Taxonomy" id="2984193"/>
    <lineage>
        <taxon>Bacteria</taxon>
        <taxon>Pseudomonadati</taxon>
        <taxon>Pseudomonadota</taxon>
        <taxon>Betaproteobacteria</taxon>
        <taxon>Burkholderiales</taxon>
        <taxon>Sphaerotilaceae</taxon>
        <taxon>Ideonella</taxon>
    </lineage>
</organism>
<dbReference type="RefSeq" id="WP_341428926.1">
    <property type="nucleotide sequence ID" value="NZ_JBBUTG010000029.1"/>
</dbReference>